<gene>
    <name evidence="3" type="ORF">PIB30_004595</name>
</gene>
<dbReference type="InterPro" id="IPR055294">
    <property type="entry name" value="FBL60-like"/>
</dbReference>
<dbReference type="PANTHER" id="PTHR31293:SF12">
    <property type="entry name" value="RNI-LIKE SUPERFAMILY PROTEIN"/>
    <property type="match status" value="1"/>
</dbReference>
<organism evidence="3 4">
    <name type="scientific">Stylosanthes scabra</name>
    <dbReference type="NCBI Taxonomy" id="79078"/>
    <lineage>
        <taxon>Eukaryota</taxon>
        <taxon>Viridiplantae</taxon>
        <taxon>Streptophyta</taxon>
        <taxon>Embryophyta</taxon>
        <taxon>Tracheophyta</taxon>
        <taxon>Spermatophyta</taxon>
        <taxon>Magnoliopsida</taxon>
        <taxon>eudicotyledons</taxon>
        <taxon>Gunneridae</taxon>
        <taxon>Pentapetalae</taxon>
        <taxon>rosids</taxon>
        <taxon>fabids</taxon>
        <taxon>Fabales</taxon>
        <taxon>Fabaceae</taxon>
        <taxon>Papilionoideae</taxon>
        <taxon>50 kb inversion clade</taxon>
        <taxon>dalbergioids sensu lato</taxon>
        <taxon>Dalbergieae</taxon>
        <taxon>Pterocarpus clade</taxon>
        <taxon>Stylosanthes</taxon>
    </lineage>
</organism>
<protein>
    <recommendedName>
        <fullName evidence="5">F-box domain-containing protein</fullName>
    </recommendedName>
</protein>
<dbReference type="EMBL" id="JASCZI010271869">
    <property type="protein sequence ID" value="MED6216109.1"/>
    <property type="molecule type" value="Genomic_DNA"/>
</dbReference>
<dbReference type="Gene3D" id="3.80.10.10">
    <property type="entry name" value="Ribonuclease Inhibitor"/>
    <property type="match status" value="1"/>
</dbReference>
<dbReference type="Proteomes" id="UP001341840">
    <property type="component" value="Unassembled WGS sequence"/>
</dbReference>
<comment type="caution">
    <text evidence="3">The sequence shown here is derived from an EMBL/GenBank/DDBJ whole genome shotgun (WGS) entry which is preliminary data.</text>
</comment>
<dbReference type="PANTHER" id="PTHR31293">
    <property type="entry name" value="RNI-LIKE SUPERFAMILY PROTEIN"/>
    <property type="match status" value="1"/>
</dbReference>
<dbReference type="SUPFAM" id="SSF81383">
    <property type="entry name" value="F-box domain"/>
    <property type="match status" value="1"/>
</dbReference>
<evidence type="ECO:0008006" key="5">
    <source>
        <dbReference type="Google" id="ProtNLM"/>
    </source>
</evidence>
<dbReference type="InterPro" id="IPR036047">
    <property type="entry name" value="F-box-like_dom_sf"/>
</dbReference>
<proteinExistence type="predicted"/>
<evidence type="ECO:0000259" key="1">
    <source>
        <dbReference type="Pfam" id="PF00646"/>
    </source>
</evidence>
<dbReference type="CDD" id="cd22160">
    <property type="entry name" value="F-box_AtFBL13-like"/>
    <property type="match status" value="1"/>
</dbReference>
<dbReference type="InterPro" id="IPR055411">
    <property type="entry name" value="LRR_FXL15/At3g58940/PEG3-like"/>
</dbReference>
<feature type="domain" description="F-box/LRR-repeat protein 15/At3g58940/PEG3-like LRR" evidence="2">
    <location>
        <begin position="106"/>
        <end position="200"/>
    </location>
</feature>
<evidence type="ECO:0000259" key="2">
    <source>
        <dbReference type="Pfam" id="PF24758"/>
    </source>
</evidence>
<dbReference type="InterPro" id="IPR001810">
    <property type="entry name" value="F-box_dom"/>
</dbReference>
<dbReference type="InterPro" id="IPR032675">
    <property type="entry name" value="LRR_dom_sf"/>
</dbReference>
<feature type="domain" description="F-box" evidence="1">
    <location>
        <begin position="8"/>
        <end position="45"/>
    </location>
</feature>
<dbReference type="Pfam" id="PF00646">
    <property type="entry name" value="F-box"/>
    <property type="match status" value="1"/>
</dbReference>
<reference evidence="3 4" key="1">
    <citation type="journal article" date="2023" name="Plants (Basel)">
        <title>Bridging the Gap: Combining Genomics and Transcriptomics Approaches to Understand Stylosanthes scabra, an Orphan Legume from the Brazilian Caatinga.</title>
        <authorList>
            <person name="Ferreira-Neto J.R.C."/>
            <person name="da Silva M.D."/>
            <person name="Binneck E."/>
            <person name="de Melo N.F."/>
            <person name="da Silva R.H."/>
            <person name="de Melo A.L.T.M."/>
            <person name="Pandolfi V."/>
            <person name="Bustamante F.O."/>
            <person name="Brasileiro-Vidal A.C."/>
            <person name="Benko-Iseppon A.M."/>
        </authorList>
    </citation>
    <scope>NUCLEOTIDE SEQUENCE [LARGE SCALE GENOMIC DNA]</scope>
    <source>
        <tissue evidence="3">Leaves</tissue>
    </source>
</reference>
<evidence type="ECO:0000313" key="4">
    <source>
        <dbReference type="Proteomes" id="UP001341840"/>
    </source>
</evidence>
<sequence length="217" mass="25269">MEKSVDRISQLPEPVICEILSWLPIRDSIATCFLSRSWRHRWEDLQAFNFSTLPFLNQEDFLDEQGRTRFHAFVNGVLLHHRSATTVRKLIIHHHKFNPHFDGAALKAWFRAAIGPHLEELKLKLEGWKFMVPSRLFTCCTSLVNLQLSYCFRAERLTQNKVRFPSLKNLKLGSCNPKLVNKILSGSPILETLDLRAGRKRNTCFKNPFSFFEAFIL</sequence>
<dbReference type="Pfam" id="PF24758">
    <property type="entry name" value="LRR_At5g56370"/>
    <property type="match status" value="1"/>
</dbReference>
<dbReference type="SUPFAM" id="SSF52047">
    <property type="entry name" value="RNI-like"/>
    <property type="match status" value="1"/>
</dbReference>
<dbReference type="Gene3D" id="1.20.1280.50">
    <property type="match status" value="1"/>
</dbReference>
<accession>A0ABU6Z0S7</accession>
<evidence type="ECO:0000313" key="3">
    <source>
        <dbReference type="EMBL" id="MED6216109.1"/>
    </source>
</evidence>
<keyword evidence="4" id="KW-1185">Reference proteome</keyword>
<name>A0ABU6Z0S7_9FABA</name>
<dbReference type="InterPro" id="IPR053781">
    <property type="entry name" value="F-box_AtFBL13-like"/>
</dbReference>